<keyword evidence="2" id="KW-1185">Reference proteome</keyword>
<feature type="chain" id="PRO_5042515745" evidence="1">
    <location>
        <begin position="26"/>
        <end position="173"/>
    </location>
</feature>
<dbReference type="PANTHER" id="PTHR39313:SF1">
    <property type="entry name" value="IM:7138239"/>
    <property type="match status" value="1"/>
</dbReference>
<protein>
    <submittedName>
        <fullName evidence="3">Uncharacterized protein LOC107268111</fullName>
    </submittedName>
</protein>
<name>A0AAJ7FKA1_CEPCN</name>
<organism evidence="2 3">
    <name type="scientific">Cephus cinctus</name>
    <name type="common">Wheat stem sawfly</name>
    <dbReference type="NCBI Taxonomy" id="211228"/>
    <lineage>
        <taxon>Eukaryota</taxon>
        <taxon>Metazoa</taxon>
        <taxon>Ecdysozoa</taxon>
        <taxon>Arthropoda</taxon>
        <taxon>Hexapoda</taxon>
        <taxon>Insecta</taxon>
        <taxon>Pterygota</taxon>
        <taxon>Neoptera</taxon>
        <taxon>Endopterygota</taxon>
        <taxon>Hymenoptera</taxon>
        <taxon>Cephoidea</taxon>
        <taxon>Cephidae</taxon>
        <taxon>Cephus</taxon>
    </lineage>
</organism>
<evidence type="ECO:0000256" key="1">
    <source>
        <dbReference type="SAM" id="SignalP"/>
    </source>
</evidence>
<evidence type="ECO:0000313" key="2">
    <source>
        <dbReference type="Proteomes" id="UP000694920"/>
    </source>
</evidence>
<keyword evidence="1" id="KW-0732">Signal</keyword>
<dbReference type="PANTHER" id="PTHR39313">
    <property type="entry name" value="IM:7138239"/>
    <property type="match status" value="1"/>
</dbReference>
<accession>A0AAJ7FKA1</accession>
<dbReference type="Proteomes" id="UP000694920">
    <property type="component" value="Unplaced"/>
</dbReference>
<proteinExistence type="predicted"/>
<dbReference type="GeneID" id="107268111"/>
<evidence type="ECO:0000313" key="3">
    <source>
        <dbReference type="RefSeq" id="XP_015596012.1"/>
    </source>
</evidence>
<gene>
    <name evidence="3" type="primary">LOC107268111</name>
</gene>
<reference evidence="3" key="1">
    <citation type="submission" date="2025-08" db="UniProtKB">
        <authorList>
            <consortium name="RefSeq"/>
        </authorList>
    </citation>
    <scope>IDENTIFICATION</scope>
</reference>
<dbReference type="KEGG" id="ccin:107268111"/>
<feature type="signal peptide" evidence="1">
    <location>
        <begin position="1"/>
        <end position="25"/>
    </location>
</feature>
<dbReference type="AlphaFoldDB" id="A0AAJ7FKA1"/>
<sequence>MRGTRGSWRVVGVLAFLCLLHMRLASDENEESSRTGTAKSHSDDARQHLCCARHEKMIDVGYGISGEVIQIDAGHCRRLCPRHAFDDPGDASRPAVERCPPDWHCRPSRARLERVSTVQGVRVIEAIDSCDCATKQSCTRESYVHVLHPGTPHQIDMDVGLCTGHCAKGRPRL</sequence>
<dbReference type="RefSeq" id="XP_015596012.1">
    <property type="nucleotide sequence ID" value="XM_015740526.2"/>
</dbReference>